<dbReference type="PANTHER" id="PTHR42850">
    <property type="entry name" value="METALLOPHOSPHOESTERASE"/>
    <property type="match status" value="1"/>
</dbReference>
<dbReference type="InterPro" id="IPR004843">
    <property type="entry name" value="Calcineurin-like_PHP"/>
</dbReference>
<dbReference type="Proteomes" id="UP001056890">
    <property type="component" value="Chromosome"/>
</dbReference>
<protein>
    <submittedName>
        <fullName evidence="2">Metallophosphoesterase</fullName>
    </submittedName>
</protein>
<organism evidence="2 3">
    <name type="scientific">Aeromonas encheleia</name>
    <dbReference type="NCBI Taxonomy" id="73010"/>
    <lineage>
        <taxon>Bacteria</taxon>
        <taxon>Pseudomonadati</taxon>
        <taxon>Pseudomonadota</taxon>
        <taxon>Gammaproteobacteria</taxon>
        <taxon>Aeromonadales</taxon>
        <taxon>Aeromonadaceae</taxon>
        <taxon>Aeromonas</taxon>
    </lineage>
</organism>
<evidence type="ECO:0000313" key="3">
    <source>
        <dbReference type="Proteomes" id="UP001056890"/>
    </source>
</evidence>
<dbReference type="EMBL" id="CP099717">
    <property type="protein sequence ID" value="USV55979.1"/>
    <property type="molecule type" value="Genomic_DNA"/>
</dbReference>
<keyword evidence="3" id="KW-1185">Reference proteome</keyword>
<sequence length="239" mass="26620">MDKAPLVRRFPLNRQGRDLAVGDIHGYFALLQQALNRVGFDPMCDRLFSVGDLTDRGPECTQALDWLARPWFHPVCGNHDDYVCRHESCDKDNWIQNGGAWFQRLTRAERDEFAARYRALPIAIEVATPSGPVGLLHADCPFPSWQTLLDKLDGGVAGGQLRSIKNVCLWSRRRIELRDESGVVDLVALVVGHTPLSAPARLGNVYYIDTGGWYPHEGGFFTLLDLHSLMPVTSPGGNP</sequence>
<evidence type="ECO:0000259" key="1">
    <source>
        <dbReference type="Pfam" id="PF00149"/>
    </source>
</evidence>
<dbReference type="AlphaFoldDB" id="A0AAE9MD22"/>
<dbReference type="Pfam" id="PF00149">
    <property type="entry name" value="Metallophos"/>
    <property type="match status" value="1"/>
</dbReference>
<dbReference type="SUPFAM" id="SSF56300">
    <property type="entry name" value="Metallo-dependent phosphatases"/>
    <property type="match status" value="1"/>
</dbReference>
<dbReference type="GO" id="GO:0016791">
    <property type="term" value="F:phosphatase activity"/>
    <property type="evidence" value="ECO:0007669"/>
    <property type="project" value="TreeGrafter"/>
</dbReference>
<dbReference type="GO" id="GO:0008803">
    <property type="term" value="F:bis(5'-nucleosyl)-tetraphosphatase (symmetrical) activity"/>
    <property type="evidence" value="ECO:0007669"/>
    <property type="project" value="TreeGrafter"/>
</dbReference>
<dbReference type="Gene3D" id="3.60.21.10">
    <property type="match status" value="1"/>
</dbReference>
<name>A0AAE9MD22_9GAMM</name>
<accession>A0AAE9MD22</accession>
<dbReference type="InterPro" id="IPR029052">
    <property type="entry name" value="Metallo-depent_PP-like"/>
</dbReference>
<dbReference type="GO" id="GO:0005737">
    <property type="term" value="C:cytoplasm"/>
    <property type="evidence" value="ECO:0007669"/>
    <property type="project" value="TreeGrafter"/>
</dbReference>
<reference evidence="2" key="1">
    <citation type="submission" date="2022-06" db="EMBL/GenBank/DDBJ databases">
        <title>Complete Genome of Aeromonas sp. Strain SOD01 Isolated from an Urban Freshwater Stream.</title>
        <authorList>
            <person name="Williams L.E."/>
            <person name="Brysgel T."/>
            <person name="Capestro E.M."/>
            <person name="Foltz G.V."/>
            <person name="Gardner A.E."/>
            <person name="Ingrassia J."/>
            <person name="Peterson E."/>
            <person name="Arruda J."/>
            <person name="Flaherty I."/>
            <person name="Hunt M."/>
            <person name="Pappas G."/>
            <person name="Ramsaran S."/>
            <person name="Rocha M."/>
        </authorList>
    </citation>
    <scope>NUCLEOTIDE SEQUENCE</scope>
    <source>
        <strain evidence="2">SOD01</strain>
    </source>
</reference>
<feature type="domain" description="Calcineurin-like phosphoesterase" evidence="1">
    <location>
        <begin position="19"/>
        <end position="97"/>
    </location>
</feature>
<evidence type="ECO:0000313" key="2">
    <source>
        <dbReference type="EMBL" id="USV55979.1"/>
    </source>
</evidence>
<dbReference type="RefSeq" id="WP_252994455.1">
    <property type="nucleotide sequence ID" value="NZ_CP099717.1"/>
</dbReference>
<proteinExistence type="predicted"/>
<dbReference type="InterPro" id="IPR050126">
    <property type="entry name" value="Ap4A_hydrolase"/>
</dbReference>
<dbReference type="GO" id="GO:0110154">
    <property type="term" value="P:RNA decapping"/>
    <property type="evidence" value="ECO:0007669"/>
    <property type="project" value="TreeGrafter"/>
</dbReference>
<dbReference type="PANTHER" id="PTHR42850:SF11">
    <property type="entry name" value="BIS(5'-NUCLEOSYL)-TETRAPHOSPHATASE [SYMMETRICAL]"/>
    <property type="match status" value="1"/>
</dbReference>
<gene>
    <name evidence="2" type="ORF">NHF51_11425</name>
</gene>